<gene>
    <name evidence="6" type="ORF">H5410_034828</name>
</gene>
<name>A0A9J5YSV1_SOLCO</name>
<keyword evidence="7" id="KW-1185">Reference proteome</keyword>
<reference evidence="6 7" key="1">
    <citation type="submission" date="2020-09" db="EMBL/GenBank/DDBJ databases">
        <title>De no assembly of potato wild relative species, Solanum commersonii.</title>
        <authorList>
            <person name="Cho K."/>
        </authorList>
    </citation>
    <scope>NUCLEOTIDE SEQUENCE [LARGE SCALE GENOMIC DNA]</scope>
    <source>
        <strain evidence="6">LZ3.2</strain>
        <tissue evidence="6">Leaf</tissue>
    </source>
</reference>
<evidence type="ECO:0000256" key="4">
    <source>
        <dbReference type="PROSITE-ProRule" id="PRU00325"/>
    </source>
</evidence>
<organism evidence="6 7">
    <name type="scientific">Solanum commersonii</name>
    <name type="common">Commerson's wild potato</name>
    <name type="synonym">Commerson's nightshade</name>
    <dbReference type="NCBI Taxonomy" id="4109"/>
    <lineage>
        <taxon>Eukaryota</taxon>
        <taxon>Viridiplantae</taxon>
        <taxon>Streptophyta</taxon>
        <taxon>Embryophyta</taxon>
        <taxon>Tracheophyta</taxon>
        <taxon>Spermatophyta</taxon>
        <taxon>Magnoliopsida</taxon>
        <taxon>eudicotyledons</taxon>
        <taxon>Gunneridae</taxon>
        <taxon>Pentapetalae</taxon>
        <taxon>asterids</taxon>
        <taxon>lamiids</taxon>
        <taxon>Solanales</taxon>
        <taxon>Solanaceae</taxon>
        <taxon>Solanoideae</taxon>
        <taxon>Solaneae</taxon>
        <taxon>Solanum</taxon>
    </lineage>
</organism>
<sequence>MASLAILVMHSGRWDNDNCYVDYTIEGVIFKESSSYRELYNVIAMQLGVDTNLIKLKLEYRVKESKTPMLIHNDMGVRVYIMLKKSADDFNNSNQENDMVTSICNDGIADFETMHMSIGELVEPLCVLGSGSCDGVISDPCNKYVEIDQVYKNKATLKSVMQNYAIENRFQYRTLRSNAIRIRAFNTDHTCPLKDKVYSQKHATSKLIGGIVKPKFVDHKRKYTPSILGAIKGSDFIEGHHSCILQQTSSILVVPSTEYIYNVTDDGRSFVVCLKNKTCSCGRFQYEEIPCEHAWAVLKRKSLVADGYCSDLYKPKTVLKIYEIPIYPLPDVAEWVIPEYIMYDEVRPPKFKRPPGRPKNKPRSKTKRELLGLKGKHTCSTCGVAGHNRRSCRNRPQEV</sequence>
<dbReference type="PROSITE" id="PS50966">
    <property type="entry name" value="ZF_SWIM"/>
    <property type="match status" value="1"/>
</dbReference>
<dbReference type="PANTHER" id="PTHR31973:SF113">
    <property type="entry name" value="PROTEIN FAR1-RELATED SEQUENCE 5-LIKE"/>
    <property type="match status" value="1"/>
</dbReference>
<dbReference type="Pfam" id="PF04434">
    <property type="entry name" value="SWIM"/>
    <property type="match status" value="1"/>
</dbReference>
<evidence type="ECO:0000259" key="5">
    <source>
        <dbReference type="PROSITE" id="PS50966"/>
    </source>
</evidence>
<evidence type="ECO:0000256" key="2">
    <source>
        <dbReference type="ARBA" id="ARBA00022771"/>
    </source>
</evidence>
<dbReference type="GO" id="GO:0008270">
    <property type="term" value="F:zinc ion binding"/>
    <property type="evidence" value="ECO:0007669"/>
    <property type="project" value="UniProtKB-KW"/>
</dbReference>
<evidence type="ECO:0000313" key="7">
    <source>
        <dbReference type="Proteomes" id="UP000824120"/>
    </source>
</evidence>
<dbReference type="PANTHER" id="PTHR31973">
    <property type="entry name" value="POLYPROTEIN, PUTATIVE-RELATED"/>
    <property type="match status" value="1"/>
</dbReference>
<keyword evidence="2 4" id="KW-0863">Zinc-finger</keyword>
<feature type="domain" description="SWIM-type" evidence="5">
    <location>
        <begin position="270"/>
        <end position="302"/>
    </location>
</feature>
<proteinExistence type="predicted"/>
<dbReference type="Proteomes" id="UP000824120">
    <property type="component" value="Chromosome 6"/>
</dbReference>
<dbReference type="OrthoDB" id="1305908at2759"/>
<dbReference type="InterPro" id="IPR006564">
    <property type="entry name" value="Znf_PMZ"/>
</dbReference>
<dbReference type="EMBL" id="JACXVP010000006">
    <property type="protein sequence ID" value="KAG5603458.1"/>
    <property type="molecule type" value="Genomic_DNA"/>
</dbReference>
<protein>
    <recommendedName>
        <fullName evidence="5">SWIM-type domain-containing protein</fullName>
    </recommendedName>
</protein>
<dbReference type="InterPro" id="IPR007527">
    <property type="entry name" value="Znf_SWIM"/>
</dbReference>
<dbReference type="SMART" id="SM00575">
    <property type="entry name" value="ZnF_PMZ"/>
    <property type="match status" value="1"/>
</dbReference>
<accession>A0A9J5YSV1</accession>
<comment type="caution">
    <text evidence="6">The sequence shown here is derived from an EMBL/GenBank/DDBJ whole genome shotgun (WGS) entry which is preliminary data.</text>
</comment>
<keyword evidence="1" id="KW-0479">Metal-binding</keyword>
<evidence type="ECO:0000313" key="6">
    <source>
        <dbReference type="EMBL" id="KAG5603458.1"/>
    </source>
</evidence>
<keyword evidence="3" id="KW-0862">Zinc</keyword>
<evidence type="ECO:0000256" key="1">
    <source>
        <dbReference type="ARBA" id="ARBA00022723"/>
    </source>
</evidence>
<dbReference type="AlphaFoldDB" id="A0A9J5YSV1"/>
<evidence type="ECO:0000256" key="3">
    <source>
        <dbReference type="ARBA" id="ARBA00022833"/>
    </source>
</evidence>